<dbReference type="HAMAP" id="MF_00033">
    <property type="entry name" value="MurG"/>
    <property type="match status" value="1"/>
</dbReference>
<dbReference type="InterPro" id="IPR007235">
    <property type="entry name" value="Glyco_trans_28_C"/>
</dbReference>
<evidence type="ECO:0000259" key="12">
    <source>
        <dbReference type="Pfam" id="PF04101"/>
    </source>
</evidence>
<dbReference type="InterPro" id="IPR004276">
    <property type="entry name" value="GlycoTrans_28_N"/>
</dbReference>
<evidence type="ECO:0000256" key="8">
    <source>
        <dbReference type="ARBA" id="ARBA00023306"/>
    </source>
</evidence>
<evidence type="ECO:0000256" key="6">
    <source>
        <dbReference type="ARBA" id="ARBA00022984"/>
    </source>
</evidence>
<evidence type="ECO:0000256" key="3">
    <source>
        <dbReference type="ARBA" id="ARBA00022676"/>
    </source>
</evidence>
<evidence type="ECO:0000256" key="10">
    <source>
        <dbReference type="HAMAP-Rule" id="MF_00033"/>
    </source>
</evidence>
<dbReference type="GO" id="GO:0016757">
    <property type="term" value="F:glycosyltransferase activity"/>
    <property type="evidence" value="ECO:0007669"/>
    <property type="project" value="UniProtKB-KW"/>
</dbReference>
<dbReference type="InterPro" id="IPR006009">
    <property type="entry name" value="GlcNAc_MurG"/>
</dbReference>
<feature type="binding site" evidence="10">
    <location>
        <position position="160"/>
    </location>
    <ligand>
        <name>UDP-N-acetyl-alpha-D-glucosamine</name>
        <dbReference type="ChEBI" id="CHEBI:57705"/>
    </ligand>
</feature>
<dbReference type="Gene3D" id="3.40.50.2000">
    <property type="entry name" value="Glycogen Phosphorylase B"/>
    <property type="match status" value="2"/>
</dbReference>
<dbReference type="Pfam" id="PF04101">
    <property type="entry name" value="Glyco_tran_28_C"/>
    <property type="match status" value="1"/>
</dbReference>
<feature type="domain" description="Glycosyltransferase family 28 N-terminal" evidence="11">
    <location>
        <begin position="1"/>
        <end position="137"/>
    </location>
</feature>
<feature type="binding site" evidence="10">
    <location>
        <position position="287"/>
    </location>
    <ligand>
        <name>UDP-N-acetyl-alpha-D-glucosamine</name>
        <dbReference type="ChEBI" id="CHEBI:57705"/>
    </ligand>
</feature>
<evidence type="ECO:0000256" key="7">
    <source>
        <dbReference type="ARBA" id="ARBA00023136"/>
    </source>
</evidence>
<evidence type="ECO:0000256" key="2">
    <source>
        <dbReference type="ARBA" id="ARBA00022618"/>
    </source>
</evidence>
<keyword evidence="3 10" id="KW-0328">Glycosyltransferase</keyword>
<evidence type="ECO:0000256" key="4">
    <source>
        <dbReference type="ARBA" id="ARBA00022679"/>
    </source>
</evidence>
<dbReference type="SUPFAM" id="SSF53756">
    <property type="entry name" value="UDP-Glycosyltransferase/glycogen phosphorylase"/>
    <property type="match status" value="1"/>
</dbReference>
<comment type="function">
    <text evidence="10">Cell wall formation. Catalyzes the transfer of a GlcNAc subunit on undecaprenyl-pyrophosphoryl-MurNAc-pentapeptide (lipid intermediate I) to form undecaprenyl-pyrophosphoryl-MurNAc-(pentapeptide)GlcNAc (lipid intermediate II).</text>
</comment>
<keyword evidence="6 10" id="KW-0573">Peptidoglycan synthesis</keyword>
<gene>
    <name evidence="10 13" type="primary">murG</name>
    <name evidence="13" type="ORF">N8I74_00790</name>
</gene>
<feature type="domain" description="Glycosyl transferase family 28 C-terminal" evidence="12">
    <location>
        <begin position="182"/>
        <end position="332"/>
    </location>
</feature>
<evidence type="ECO:0000256" key="5">
    <source>
        <dbReference type="ARBA" id="ARBA00022960"/>
    </source>
</evidence>
<dbReference type="PANTHER" id="PTHR21015">
    <property type="entry name" value="UDP-N-ACETYLGLUCOSAMINE--N-ACETYLMURAMYL-(PENTAPEPTIDE) PYROPHOSPHORYL-UNDECAPRENOL N-ACETYLGLUCOSAMINE TRANSFERASE 1"/>
    <property type="match status" value="1"/>
</dbReference>
<reference evidence="13" key="1">
    <citation type="submission" date="2022-10" db="EMBL/GenBank/DDBJ databases">
        <title>Chitiniphilus purpureus sp. nov., a novel chitin-degrading bacterium isolated from crawfish pond sediment.</title>
        <authorList>
            <person name="Li K."/>
        </authorList>
    </citation>
    <scope>NUCLEOTIDE SEQUENCE</scope>
    <source>
        <strain evidence="13">CD1</strain>
    </source>
</reference>
<keyword evidence="7 10" id="KW-0472">Membrane</keyword>
<feature type="binding site" evidence="10">
    <location>
        <position position="242"/>
    </location>
    <ligand>
        <name>UDP-N-acetyl-alpha-D-glucosamine</name>
        <dbReference type="ChEBI" id="CHEBI:57705"/>
    </ligand>
</feature>
<dbReference type="EMBL" id="CP106753">
    <property type="protein sequence ID" value="UXY17266.1"/>
    <property type="molecule type" value="Genomic_DNA"/>
</dbReference>
<name>A0ABY6DSC5_9NEIS</name>
<keyword evidence="4 10" id="KW-0808">Transferase</keyword>
<keyword evidence="2 10" id="KW-0132">Cell division</keyword>
<proteinExistence type="inferred from homology"/>
<dbReference type="Proteomes" id="UP001061302">
    <property type="component" value="Chromosome"/>
</dbReference>
<comment type="catalytic activity">
    <reaction evidence="10">
        <text>di-trans,octa-cis-undecaprenyl diphospho-N-acetyl-alpha-D-muramoyl-L-alanyl-D-glutamyl-meso-2,6-diaminopimeloyl-D-alanyl-D-alanine + UDP-N-acetyl-alpha-D-glucosamine = di-trans,octa-cis-undecaprenyl diphospho-[N-acetyl-alpha-D-glucosaminyl-(1-&gt;4)]-N-acetyl-alpha-D-muramoyl-L-alanyl-D-glutamyl-meso-2,6-diaminopimeloyl-D-alanyl-D-alanine + UDP + H(+)</text>
        <dbReference type="Rhea" id="RHEA:31227"/>
        <dbReference type="ChEBI" id="CHEBI:15378"/>
        <dbReference type="ChEBI" id="CHEBI:57705"/>
        <dbReference type="ChEBI" id="CHEBI:58223"/>
        <dbReference type="ChEBI" id="CHEBI:61387"/>
        <dbReference type="ChEBI" id="CHEBI:61388"/>
        <dbReference type="EC" id="2.4.1.227"/>
    </reaction>
</comment>
<sequence length="353" mass="36835">MITTGGTGGHIFPGLAIAQALQQQGFEVFWLGTRDGMEARLVPQHGVAFEAIRFASVRGRGRLALACAPFTIARAVAQALAVVLRRRPDVVVGLGGYVSFPGAMLAIALRLPLVIHTADAVAGLANRWLGRFALRVLAGFPGAFGAAYPRPVQWTGNPVRAEIAALPDPAQRYAGRDGRLRLLVVGGSLGAQALNDVVPQALALLPPAERPQVLHQAGARQIEALQANYAAAGVAADCRAFIDDMAIAYGEADLVICRAGAITVAELAAAGAPSVLVPYPYHKDQQQLHNARFIAEAGGALLLQQQELTPGKLAALLAGLDRSTLLQMAQAARSVARPEATRAVVDAVAELAG</sequence>
<evidence type="ECO:0000256" key="9">
    <source>
        <dbReference type="ARBA" id="ARBA00023316"/>
    </source>
</evidence>
<keyword evidence="5 10" id="KW-0133">Cell shape</keyword>
<feature type="binding site" evidence="10">
    <location>
        <begin position="7"/>
        <end position="9"/>
    </location>
    <ligand>
        <name>UDP-N-acetyl-alpha-D-glucosamine</name>
        <dbReference type="ChEBI" id="CHEBI:57705"/>
    </ligand>
</feature>
<dbReference type="NCBIfam" id="TIGR01133">
    <property type="entry name" value="murG"/>
    <property type="match status" value="1"/>
</dbReference>
<organism evidence="13 14">
    <name type="scientific">Chitiniphilus purpureus</name>
    <dbReference type="NCBI Taxonomy" id="2981137"/>
    <lineage>
        <taxon>Bacteria</taxon>
        <taxon>Pseudomonadati</taxon>
        <taxon>Pseudomonadota</taxon>
        <taxon>Betaproteobacteria</taxon>
        <taxon>Neisseriales</taxon>
        <taxon>Chitinibacteraceae</taxon>
        <taxon>Chitiniphilus</taxon>
    </lineage>
</organism>
<keyword evidence="9 10" id="KW-0961">Cell wall biogenesis/degradation</keyword>
<accession>A0ABY6DSC5</accession>
<comment type="subcellular location">
    <subcellularLocation>
        <location evidence="10">Cell membrane</location>
        <topology evidence="10">Peripheral membrane protein</topology>
        <orientation evidence="10">Cytoplasmic side</orientation>
    </subcellularLocation>
</comment>
<feature type="binding site" evidence="10">
    <location>
        <position position="188"/>
    </location>
    <ligand>
        <name>UDP-N-acetyl-alpha-D-glucosamine</name>
        <dbReference type="ChEBI" id="CHEBI:57705"/>
    </ligand>
</feature>
<dbReference type="EC" id="2.4.1.227" evidence="10"/>
<dbReference type="CDD" id="cd03785">
    <property type="entry name" value="GT28_MurG"/>
    <property type="match status" value="1"/>
</dbReference>
<dbReference type="RefSeq" id="WP_263126697.1">
    <property type="nucleotide sequence ID" value="NZ_CP106753.1"/>
</dbReference>
<keyword evidence="8 10" id="KW-0131">Cell cycle</keyword>
<dbReference type="PANTHER" id="PTHR21015:SF22">
    <property type="entry name" value="GLYCOSYLTRANSFERASE"/>
    <property type="match status" value="1"/>
</dbReference>
<evidence type="ECO:0000313" key="14">
    <source>
        <dbReference type="Proteomes" id="UP001061302"/>
    </source>
</evidence>
<comment type="pathway">
    <text evidence="10">Cell wall biogenesis; peptidoglycan biosynthesis.</text>
</comment>
<evidence type="ECO:0000256" key="1">
    <source>
        <dbReference type="ARBA" id="ARBA00022475"/>
    </source>
</evidence>
<dbReference type="Pfam" id="PF03033">
    <property type="entry name" value="Glyco_transf_28"/>
    <property type="match status" value="1"/>
</dbReference>
<keyword evidence="1 10" id="KW-1003">Cell membrane</keyword>
<keyword evidence="14" id="KW-1185">Reference proteome</keyword>
<comment type="similarity">
    <text evidence="10">Belongs to the glycosyltransferase 28 family. MurG subfamily.</text>
</comment>
<evidence type="ECO:0000259" key="11">
    <source>
        <dbReference type="Pfam" id="PF03033"/>
    </source>
</evidence>
<evidence type="ECO:0000313" key="13">
    <source>
        <dbReference type="EMBL" id="UXY17266.1"/>
    </source>
</evidence>
<protein>
    <recommendedName>
        <fullName evidence="10">UDP-N-acetylglucosamine--N-acetylmuramyl-(pentapeptide) pyrophosphoryl-undecaprenol N-acetylglucosamine transferase</fullName>
        <ecNumber evidence="10">2.4.1.227</ecNumber>
    </recommendedName>
    <alternativeName>
        <fullName evidence="10">Undecaprenyl-PP-MurNAc-pentapeptide-UDPGlcNAc GlcNAc transferase</fullName>
    </alternativeName>
</protein>
<comment type="caution">
    <text evidence="10">Lacks conserved residue(s) required for the propagation of feature annotation.</text>
</comment>